<dbReference type="Proteomes" id="UP000287394">
    <property type="component" value="Chromosome"/>
</dbReference>
<dbReference type="RefSeq" id="WP_119320184.1">
    <property type="nucleotide sequence ID" value="NZ_AP025739.1"/>
</dbReference>
<reference evidence="1 2" key="1">
    <citation type="journal article" date="2019" name="Int. J. Syst. Evol. Microbiol.">
        <title>Capsulimonas corticalis gen. nov., sp. nov., an aerobic capsulated bacterium, of a novel bacterial order, Capsulimonadales ord. nov., of the class Armatimonadia of the phylum Armatimonadetes.</title>
        <authorList>
            <person name="Li J."/>
            <person name="Kudo C."/>
            <person name="Tonouchi A."/>
        </authorList>
    </citation>
    <scope>NUCLEOTIDE SEQUENCE [LARGE SCALE GENOMIC DNA]</scope>
    <source>
        <strain evidence="1 2">AX-7</strain>
    </source>
</reference>
<protein>
    <submittedName>
        <fullName evidence="1">Uncharacterized protein</fullName>
    </submittedName>
</protein>
<dbReference type="Pfam" id="PF01547">
    <property type="entry name" value="SBP_bac_1"/>
    <property type="match status" value="1"/>
</dbReference>
<dbReference type="InterPro" id="IPR006059">
    <property type="entry name" value="SBP"/>
</dbReference>
<dbReference type="EMBL" id="AP025739">
    <property type="protein sequence ID" value="BDI28240.1"/>
    <property type="molecule type" value="Genomic_DNA"/>
</dbReference>
<keyword evidence="2" id="KW-1185">Reference proteome</keyword>
<accession>A0A402CS30</accession>
<name>A0A402CS30_9BACT</name>
<dbReference type="PANTHER" id="PTHR43649:SF12">
    <property type="entry name" value="DIACETYLCHITOBIOSE BINDING PROTEIN DASA"/>
    <property type="match status" value="1"/>
</dbReference>
<evidence type="ECO:0000313" key="1">
    <source>
        <dbReference type="EMBL" id="BDI28240.1"/>
    </source>
</evidence>
<gene>
    <name evidence="1" type="ORF">CCAX7_002910</name>
</gene>
<dbReference type="KEGG" id="ccot:CCAX7_002910"/>
<dbReference type="SUPFAM" id="SSF53850">
    <property type="entry name" value="Periplasmic binding protein-like II"/>
    <property type="match status" value="1"/>
</dbReference>
<dbReference type="Gene3D" id="3.40.190.10">
    <property type="entry name" value="Periplasmic binding protein-like II"/>
    <property type="match status" value="1"/>
</dbReference>
<organism evidence="1 2">
    <name type="scientific">Capsulimonas corticalis</name>
    <dbReference type="NCBI Taxonomy" id="2219043"/>
    <lineage>
        <taxon>Bacteria</taxon>
        <taxon>Bacillati</taxon>
        <taxon>Armatimonadota</taxon>
        <taxon>Armatimonadia</taxon>
        <taxon>Capsulimonadales</taxon>
        <taxon>Capsulimonadaceae</taxon>
        <taxon>Capsulimonas</taxon>
    </lineage>
</organism>
<dbReference type="FunCoup" id="A0A402CS30">
    <property type="interactions" value="68"/>
</dbReference>
<dbReference type="OrthoDB" id="9764112at2"/>
<dbReference type="PANTHER" id="PTHR43649">
    <property type="entry name" value="ARABINOSE-BINDING PROTEIN-RELATED"/>
    <property type="match status" value="1"/>
</dbReference>
<sequence length="454" mass="51329">MRYFPFGRAALSILALAVTSGGWLALQPKPKHHATLTYWTFATTHYDSYKKIIPEFERQNPGVTVDLELVSLNALASRMQSAMLADLDVPDLFEVEIGQSAALFRGPTKDIGLVDLGPRLHAPGPDGTPPLWDRVVHARFAPYTNRGHIYGLPHDIHAVQLAYRRDIFEKAGVDVRKIKTWDDFVQVGRKMTIPGKQYMMEMSDSDATVLEPMLFQRGGGYFDADGHVIMDNEIAVQTMCWYVPLVAGPHKIGDSVGYFGQVQTKAVEDGYMLCYICPDWRSKNFENDVSHMKGKMALMPMPLAAPGGNPTTSWGGTMLGFTKHNNHQDLAWKLAMFLYLDKSQLADRYRSTNILPPVKDLWSDPVFHERRAYWSNEKIGDSYIRLAPNVPAHYSNPVIQTATDKLSQALVDCVHYYNTHGYVDHGDAQFESYVRSRMKMRADEVRAMARRDSY</sequence>
<proteinExistence type="predicted"/>
<dbReference type="AlphaFoldDB" id="A0A402CS30"/>
<dbReference type="InterPro" id="IPR050490">
    <property type="entry name" value="Bact_solute-bd_prot1"/>
</dbReference>
<evidence type="ECO:0000313" key="2">
    <source>
        <dbReference type="Proteomes" id="UP000287394"/>
    </source>
</evidence>